<evidence type="ECO:0008006" key="4">
    <source>
        <dbReference type="Google" id="ProtNLM"/>
    </source>
</evidence>
<comment type="caution">
    <text evidence="2">The sequence shown here is derived from an EMBL/GenBank/DDBJ whole genome shotgun (WGS) entry which is preliminary data.</text>
</comment>
<gene>
    <name evidence="2" type="ORF">BACUNI_00407</name>
</gene>
<sequence>MMVTTAIIAVVIVRTIMATAICTVMIRPREIEMIMVGVSDVNPKRPTTTTYINRTVKIGGPHETAVLPVIQHPSKVVIAHIQIIVIAIQCPFLPPKNVIHQITYTGNEIIVYFVHVIILFCTQVQFIGHLVRKKAGLFTHFAVAHCRTTNSCTHHSGKKYKYNPFHNPSFF</sequence>
<reference evidence="2" key="2">
    <citation type="submission" date="2013-11" db="EMBL/GenBank/DDBJ databases">
        <title>Draft genome sequence of Bacteroides uniformis (ATCC 8492).</title>
        <authorList>
            <person name="Sudarsanam P."/>
            <person name="Ley R."/>
            <person name="Guruge J."/>
            <person name="Turnbaugh P.J."/>
            <person name="Mahowald M."/>
            <person name="Liep D."/>
            <person name="Gordon J."/>
        </authorList>
    </citation>
    <scope>NUCLEOTIDE SEQUENCE</scope>
    <source>
        <strain evidence="2">ATCC 8492</strain>
    </source>
</reference>
<protein>
    <recommendedName>
        <fullName evidence="4">Secreted protein</fullName>
    </recommendedName>
</protein>
<dbReference type="AlphaFoldDB" id="A0ABC9NH17"/>
<proteinExistence type="predicted"/>
<evidence type="ECO:0000313" key="2">
    <source>
        <dbReference type="EMBL" id="EDO55933.1"/>
    </source>
</evidence>
<evidence type="ECO:0000256" key="1">
    <source>
        <dbReference type="SAM" id="Phobius"/>
    </source>
</evidence>
<feature type="transmembrane region" description="Helical" evidence="1">
    <location>
        <begin position="109"/>
        <end position="131"/>
    </location>
</feature>
<accession>A0ABC9NH17</accession>
<name>A0ABC9NH17_BACUC</name>
<feature type="transmembrane region" description="Helical" evidence="1">
    <location>
        <begin position="6"/>
        <end position="26"/>
    </location>
</feature>
<dbReference type="Proteomes" id="UP000004110">
    <property type="component" value="Unassembled WGS sequence"/>
</dbReference>
<keyword evidence="1" id="KW-0812">Transmembrane</keyword>
<evidence type="ECO:0000313" key="3">
    <source>
        <dbReference type="Proteomes" id="UP000004110"/>
    </source>
</evidence>
<organism evidence="2 3">
    <name type="scientific">Bacteroides uniformis (strain ATCC 8492 / DSM 6597 / CCUG 4942 / CIP 103695 / JCM 5828 / KCTC 5204 / NCTC 13054 / VPI 0061)</name>
    <dbReference type="NCBI Taxonomy" id="411479"/>
    <lineage>
        <taxon>Bacteria</taxon>
        <taxon>Pseudomonadati</taxon>
        <taxon>Bacteroidota</taxon>
        <taxon>Bacteroidia</taxon>
        <taxon>Bacteroidales</taxon>
        <taxon>Bacteroidaceae</taxon>
        <taxon>Bacteroides</taxon>
    </lineage>
</organism>
<keyword evidence="3" id="KW-1185">Reference proteome</keyword>
<keyword evidence="1" id="KW-0472">Membrane</keyword>
<keyword evidence="1" id="KW-1133">Transmembrane helix</keyword>
<dbReference type="EMBL" id="AAYH02000033">
    <property type="protein sequence ID" value="EDO55933.1"/>
    <property type="molecule type" value="Genomic_DNA"/>
</dbReference>
<reference evidence="2" key="1">
    <citation type="submission" date="2007-06" db="EMBL/GenBank/DDBJ databases">
        <authorList>
            <person name="Fulton L."/>
            <person name="Clifton S."/>
            <person name="Fulton B."/>
            <person name="Xu J."/>
            <person name="Minx P."/>
            <person name="Pepin K.H."/>
            <person name="Johnson M."/>
            <person name="Thiruvilangam P."/>
            <person name="Bhonagiri V."/>
            <person name="Nash W.E."/>
            <person name="Mardis E.R."/>
            <person name="Wilson R.K."/>
        </authorList>
    </citation>
    <scope>NUCLEOTIDE SEQUENCE [LARGE SCALE GENOMIC DNA]</scope>
    <source>
        <strain evidence="2">ATCC 8492</strain>
    </source>
</reference>